<dbReference type="InterPro" id="IPR032779">
    <property type="entry name" value="FliG_M"/>
</dbReference>
<evidence type="ECO:0000256" key="6">
    <source>
        <dbReference type="ARBA" id="ARBA00022500"/>
    </source>
</evidence>
<evidence type="ECO:0000256" key="3">
    <source>
        <dbReference type="ARBA" id="ARBA00010299"/>
    </source>
</evidence>
<dbReference type="Pfam" id="PF14842">
    <property type="entry name" value="FliG_N"/>
    <property type="match status" value="1"/>
</dbReference>
<evidence type="ECO:0000259" key="12">
    <source>
        <dbReference type="Pfam" id="PF14841"/>
    </source>
</evidence>
<dbReference type="GO" id="GO:0071973">
    <property type="term" value="P:bacterial-type flagellum-dependent cell motility"/>
    <property type="evidence" value="ECO:0007669"/>
    <property type="project" value="InterPro"/>
</dbReference>
<proteinExistence type="inferred from homology"/>
<keyword evidence="5" id="KW-1003">Cell membrane</keyword>
<name>A0A367ZNC5_9BACT</name>
<keyword evidence="14" id="KW-0966">Cell projection</keyword>
<comment type="subcellular location">
    <subcellularLocation>
        <location evidence="1">Bacterial flagellum basal body</location>
    </subcellularLocation>
    <subcellularLocation>
        <location evidence="2">Cell membrane</location>
        <topology evidence="2">Peripheral membrane protein</topology>
        <orientation evidence="2">Cytoplasmic side</orientation>
    </subcellularLocation>
</comment>
<dbReference type="PRINTS" id="PR00954">
    <property type="entry name" value="FLGMOTORFLIG"/>
</dbReference>
<dbReference type="EMBL" id="QOQW01000013">
    <property type="protein sequence ID" value="RCK79367.1"/>
    <property type="molecule type" value="Genomic_DNA"/>
</dbReference>
<keyword evidence="7" id="KW-0283">Flagellar rotation</keyword>
<evidence type="ECO:0000256" key="2">
    <source>
        <dbReference type="ARBA" id="ARBA00004413"/>
    </source>
</evidence>
<organism evidence="14 15">
    <name type="scientific">Candidatus Ozemobacter sibiricus</name>
    <dbReference type="NCBI Taxonomy" id="2268124"/>
    <lineage>
        <taxon>Bacteria</taxon>
        <taxon>Candidatus Ozemobacteria</taxon>
        <taxon>Candidatus Ozemobacterales</taxon>
        <taxon>Candidatus Ozemobacteraceae</taxon>
        <taxon>Candidatus Ozemobacter</taxon>
    </lineage>
</organism>
<evidence type="ECO:0000256" key="8">
    <source>
        <dbReference type="ARBA" id="ARBA00023136"/>
    </source>
</evidence>
<evidence type="ECO:0000256" key="10">
    <source>
        <dbReference type="SAM" id="MobiDB-lite"/>
    </source>
</evidence>
<dbReference type="AlphaFoldDB" id="A0A367ZNC5"/>
<dbReference type="GO" id="GO:0005886">
    <property type="term" value="C:plasma membrane"/>
    <property type="evidence" value="ECO:0007669"/>
    <property type="project" value="UniProtKB-SubCell"/>
</dbReference>
<keyword evidence="14" id="KW-0969">Cilium</keyword>
<feature type="domain" description="Flagellar motor switch protein FliG C-terminal" evidence="11">
    <location>
        <begin position="235"/>
        <end position="341"/>
    </location>
</feature>
<dbReference type="InterPro" id="IPR011002">
    <property type="entry name" value="FliG_a-hlx"/>
</dbReference>
<feature type="domain" description="Flagellar motor switch protein FliG N-terminal" evidence="13">
    <location>
        <begin position="22"/>
        <end position="124"/>
    </location>
</feature>
<evidence type="ECO:0000313" key="15">
    <source>
        <dbReference type="Proteomes" id="UP000252355"/>
    </source>
</evidence>
<dbReference type="GO" id="GO:0006935">
    <property type="term" value="P:chemotaxis"/>
    <property type="evidence" value="ECO:0007669"/>
    <property type="project" value="UniProtKB-KW"/>
</dbReference>
<dbReference type="Proteomes" id="UP000252355">
    <property type="component" value="Unassembled WGS sequence"/>
</dbReference>
<dbReference type="PANTHER" id="PTHR30534">
    <property type="entry name" value="FLAGELLAR MOTOR SWITCH PROTEIN FLIG"/>
    <property type="match status" value="1"/>
</dbReference>
<dbReference type="Pfam" id="PF01706">
    <property type="entry name" value="FliG_C"/>
    <property type="match status" value="1"/>
</dbReference>
<evidence type="ECO:0000256" key="7">
    <source>
        <dbReference type="ARBA" id="ARBA00022779"/>
    </source>
</evidence>
<dbReference type="InterPro" id="IPR028263">
    <property type="entry name" value="FliG_N"/>
</dbReference>
<gene>
    <name evidence="14" type="ORF">OZSIB_0007</name>
</gene>
<comment type="similarity">
    <text evidence="3">Belongs to the FliG family.</text>
</comment>
<accession>A0A367ZNC5</accession>
<dbReference type="FunFam" id="1.10.220.30:FF:000001">
    <property type="entry name" value="Flagellar motor switch protein FliG"/>
    <property type="match status" value="1"/>
</dbReference>
<dbReference type="NCBIfam" id="TIGR00207">
    <property type="entry name" value="fliG"/>
    <property type="match status" value="1"/>
</dbReference>
<evidence type="ECO:0000256" key="1">
    <source>
        <dbReference type="ARBA" id="ARBA00004117"/>
    </source>
</evidence>
<evidence type="ECO:0000256" key="9">
    <source>
        <dbReference type="ARBA" id="ARBA00023143"/>
    </source>
</evidence>
<evidence type="ECO:0000256" key="4">
    <source>
        <dbReference type="ARBA" id="ARBA00021870"/>
    </source>
</evidence>
<comment type="caution">
    <text evidence="14">The sequence shown here is derived from an EMBL/GenBank/DDBJ whole genome shotgun (WGS) entry which is preliminary data.</text>
</comment>
<sequence>MADPRSPATEGSPLPEPPRLDLPGRTKAAILLIFLGPETSGTIFQSLNDAEIEMLTIEIARQRKISTEAKEAVLFEFEQLMMAREFYSEGGLDYAKGLLEKTVGPGRALEILSRMGTSLQVRPFEAARTADPSQLATLIQNEHPQTICLILAYLQPEKAAMILQSLPPDTQTEIAKRLALMDRTSPEITREVENYLEKKLSAVLGQDLASAGGIDALVNVLNQVDRATEKTIIETMEVQEPSLAEEVKKRLFVFEDVVLIDDRGIQRLLKEIDPKDLSISLKGVTDEVKEKFYKNMSKRAAEMLKEEMAYMGPVRIRDVDQAQQRIVAVVKNLEAKGEIIIARPGEEELIG</sequence>
<keyword evidence="9" id="KW-0975">Bacterial flagellum</keyword>
<keyword evidence="8" id="KW-0472">Membrane</keyword>
<evidence type="ECO:0000313" key="14">
    <source>
        <dbReference type="EMBL" id="RCK79367.1"/>
    </source>
</evidence>
<evidence type="ECO:0000259" key="11">
    <source>
        <dbReference type="Pfam" id="PF01706"/>
    </source>
</evidence>
<dbReference type="Pfam" id="PF14841">
    <property type="entry name" value="FliG_M"/>
    <property type="match status" value="1"/>
</dbReference>
<feature type="region of interest" description="Disordered" evidence="10">
    <location>
        <begin position="1"/>
        <end position="20"/>
    </location>
</feature>
<dbReference type="PIRSF" id="PIRSF003161">
    <property type="entry name" value="FliG"/>
    <property type="match status" value="1"/>
</dbReference>
<dbReference type="InterPro" id="IPR000090">
    <property type="entry name" value="Flg_Motor_Flig"/>
</dbReference>
<dbReference type="PANTHER" id="PTHR30534:SF0">
    <property type="entry name" value="FLAGELLAR MOTOR SWITCH PROTEIN FLIG"/>
    <property type="match status" value="1"/>
</dbReference>
<reference evidence="14 15" key="1">
    <citation type="submission" date="2018-05" db="EMBL/GenBank/DDBJ databases">
        <title>A metagenomic window into the 2 km-deep terrestrial subsurface aquifer revealed taxonomically and functionally diverse microbial community comprising novel uncultured bacterial lineages.</title>
        <authorList>
            <person name="Kadnikov V.V."/>
            <person name="Mardanov A.V."/>
            <person name="Beletsky A.V."/>
            <person name="Banks D."/>
            <person name="Pimenov N.V."/>
            <person name="Frank Y.A."/>
            <person name="Karnachuk O.V."/>
            <person name="Ravin N.V."/>
        </authorList>
    </citation>
    <scope>NUCLEOTIDE SEQUENCE [LARGE SCALE GENOMIC DNA]</scope>
    <source>
        <strain evidence="14">BY5</strain>
    </source>
</reference>
<dbReference type="Gene3D" id="1.10.220.30">
    <property type="match status" value="3"/>
</dbReference>
<keyword evidence="14" id="KW-0282">Flagellum</keyword>
<feature type="domain" description="Flagellar motor switch protein FliG middle" evidence="12">
    <location>
        <begin position="132"/>
        <end position="206"/>
    </location>
</feature>
<dbReference type="GO" id="GO:0009425">
    <property type="term" value="C:bacterial-type flagellum basal body"/>
    <property type="evidence" value="ECO:0007669"/>
    <property type="project" value="UniProtKB-SubCell"/>
</dbReference>
<keyword evidence="6" id="KW-0145">Chemotaxis</keyword>
<dbReference type="GO" id="GO:0003774">
    <property type="term" value="F:cytoskeletal motor activity"/>
    <property type="evidence" value="ECO:0007669"/>
    <property type="project" value="InterPro"/>
</dbReference>
<protein>
    <recommendedName>
        <fullName evidence="4">Flagellar motor switch protein FliG</fullName>
    </recommendedName>
</protein>
<dbReference type="SUPFAM" id="SSF48029">
    <property type="entry name" value="FliG"/>
    <property type="match status" value="2"/>
</dbReference>
<dbReference type="InterPro" id="IPR023087">
    <property type="entry name" value="Flg_Motor_Flig_C"/>
</dbReference>
<evidence type="ECO:0000256" key="5">
    <source>
        <dbReference type="ARBA" id="ARBA00022475"/>
    </source>
</evidence>
<evidence type="ECO:0000259" key="13">
    <source>
        <dbReference type="Pfam" id="PF14842"/>
    </source>
</evidence>